<proteinExistence type="predicted"/>
<comment type="caution">
    <text evidence="2">The sequence shown here is derived from an EMBL/GenBank/DDBJ whole genome shotgun (WGS) entry which is preliminary data.</text>
</comment>
<sequence>MISFLKSRLDVWRWVGDYALDLSKLPVTVRQAPAPMNAPLLAILGIACLVVSVLASVGLSGSGQLSRTMLPEVLPVLAGGGLLYLAFLSRRSGRDVSFEHSGVSVKGLWFLRAEDWWMPYSAFDGVEGKAERVLRGQYYRTFYVIQLRHPEPEKNIPLFVHYPGSRGMDQAVLAQKTKDYAQALGVAVV</sequence>
<evidence type="ECO:0000313" key="2">
    <source>
        <dbReference type="EMBL" id="NIA70921.1"/>
    </source>
</evidence>
<keyword evidence="1" id="KW-1133">Transmembrane helix</keyword>
<keyword evidence="1" id="KW-0812">Transmembrane</keyword>
<gene>
    <name evidence="2" type="ORF">HBA54_20170</name>
</gene>
<dbReference type="AlphaFoldDB" id="A0A967KH52"/>
<evidence type="ECO:0000256" key="1">
    <source>
        <dbReference type="SAM" id="Phobius"/>
    </source>
</evidence>
<feature type="transmembrane region" description="Helical" evidence="1">
    <location>
        <begin position="40"/>
        <end position="61"/>
    </location>
</feature>
<reference evidence="2" key="1">
    <citation type="submission" date="2020-03" db="EMBL/GenBank/DDBJ databases">
        <title>Genome of Pelagibius litoralis DSM 21314T.</title>
        <authorList>
            <person name="Wang G."/>
        </authorList>
    </citation>
    <scope>NUCLEOTIDE SEQUENCE</scope>
    <source>
        <strain evidence="2">DSM 21314</strain>
    </source>
</reference>
<organism evidence="2 3">
    <name type="scientific">Pelagibius litoralis</name>
    <dbReference type="NCBI Taxonomy" id="374515"/>
    <lineage>
        <taxon>Bacteria</taxon>
        <taxon>Pseudomonadati</taxon>
        <taxon>Pseudomonadota</taxon>
        <taxon>Alphaproteobacteria</taxon>
        <taxon>Rhodospirillales</taxon>
        <taxon>Rhodovibrionaceae</taxon>
        <taxon>Pelagibius</taxon>
    </lineage>
</organism>
<dbReference type="Proteomes" id="UP000761264">
    <property type="component" value="Unassembled WGS sequence"/>
</dbReference>
<dbReference type="EMBL" id="JAAQPH010000017">
    <property type="protein sequence ID" value="NIA70921.1"/>
    <property type="molecule type" value="Genomic_DNA"/>
</dbReference>
<keyword evidence="3" id="KW-1185">Reference proteome</keyword>
<protein>
    <submittedName>
        <fullName evidence="2">Uncharacterized protein</fullName>
    </submittedName>
</protein>
<keyword evidence="1" id="KW-0472">Membrane</keyword>
<evidence type="ECO:0000313" key="3">
    <source>
        <dbReference type="Proteomes" id="UP000761264"/>
    </source>
</evidence>
<name>A0A967KH52_9PROT</name>
<accession>A0A967KH52</accession>
<feature type="transmembrane region" description="Helical" evidence="1">
    <location>
        <begin position="73"/>
        <end position="89"/>
    </location>
</feature>